<keyword evidence="2" id="KW-1185">Reference proteome</keyword>
<gene>
    <name evidence="1" type="ORF">SCARR_02052</name>
</gene>
<protein>
    <recommendedName>
        <fullName evidence="3">F5/8 type C domain-containing protein</fullName>
    </recommendedName>
</protein>
<dbReference type="AlphaFoldDB" id="A0A6C2UIE8"/>
<name>A0A6C2UIE8_9BACT</name>
<evidence type="ECO:0000313" key="2">
    <source>
        <dbReference type="Proteomes" id="UP000346198"/>
    </source>
</evidence>
<sequence>MQKRIITPVQQTAPNQEWLTIEEIAEVEVTSEDAAHPIESALLPDHTGGWRADGPGEQLIRLLFTQPQSLQRIRLKFDEPLLGRTQEIVLRWSADGGESFHEIVRQQWNFNPEGSTGETEDLVVDLPAVTVLELSIIPEISGGDAIASLAHFRIA</sequence>
<dbReference type="EMBL" id="CAAHFH010000001">
    <property type="protein sequence ID" value="VGO19992.1"/>
    <property type="molecule type" value="Genomic_DNA"/>
</dbReference>
<evidence type="ECO:0008006" key="3">
    <source>
        <dbReference type="Google" id="ProtNLM"/>
    </source>
</evidence>
<dbReference type="SUPFAM" id="SSF49785">
    <property type="entry name" value="Galactose-binding domain-like"/>
    <property type="match status" value="1"/>
</dbReference>
<evidence type="ECO:0000313" key="1">
    <source>
        <dbReference type="EMBL" id="VGO19992.1"/>
    </source>
</evidence>
<dbReference type="Gene3D" id="2.60.120.260">
    <property type="entry name" value="Galactose-binding domain-like"/>
    <property type="match status" value="1"/>
</dbReference>
<reference evidence="1 2" key="1">
    <citation type="submission" date="2019-04" db="EMBL/GenBank/DDBJ databases">
        <authorList>
            <person name="Van Vliet M D."/>
        </authorList>
    </citation>
    <scope>NUCLEOTIDE SEQUENCE [LARGE SCALE GENOMIC DNA]</scope>
    <source>
        <strain evidence="1 2">F21</strain>
    </source>
</reference>
<dbReference type="InterPro" id="IPR008979">
    <property type="entry name" value="Galactose-bd-like_sf"/>
</dbReference>
<accession>A0A6C2UIE8</accession>
<organism evidence="1 2">
    <name type="scientific">Pontiella sulfatireligans</name>
    <dbReference type="NCBI Taxonomy" id="2750658"/>
    <lineage>
        <taxon>Bacteria</taxon>
        <taxon>Pseudomonadati</taxon>
        <taxon>Kiritimatiellota</taxon>
        <taxon>Kiritimatiellia</taxon>
        <taxon>Kiritimatiellales</taxon>
        <taxon>Pontiellaceae</taxon>
        <taxon>Pontiella</taxon>
    </lineage>
</organism>
<dbReference type="Proteomes" id="UP000346198">
    <property type="component" value="Unassembled WGS sequence"/>
</dbReference>
<proteinExistence type="predicted"/>
<dbReference type="RefSeq" id="WP_136061448.1">
    <property type="nucleotide sequence ID" value="NZ_CAAHFH010000001.1"/>
</dbReference>